<feature type="domain" description="DUF2341" evidence="1">
    <location>
        <begin position="223"/>
        <end position="286"/>
    </location>
</feature>
<name>A0A8J7RCL1_METVO</name>
<reference evidence="2" key="1">
    <citation type="submission" date="2021-03" db="EMBL/GenBank/DDBJ databases">
        <title>Genomic Encyclopedia of Type Strains, Phase IV (KMG-V): Genome sequencing to study the core and pangenomes of soil and plant-associated prokaryotes.</title>
        <authorList>
            <person name="Whitman W."/>
        </authorList>
    </citation>
    <scope>NUCLEOTIDE SEQUENCE</scope>
    <source>
        <strain evidence="2">C4</strain>
    </source>
</reference>
<sequence length="600" mass="69027">MYLSHSTTTLVLLIMLFGVISFTMLDTYKNSALEEASANTLGLKADSLEIMVSNSIPKVFNKVLNDAEFQVINSHNSGSDSPFFDNTDSVLNYLDSRTETEVHNNLESVKTAYEDSGYDLDYNFEVTNISMVNGFTFNLEYTLDYNLSKSGALRSKSYEDSKNVTVKTIISAYHYVMSDKKDSLYIKNPNTQDLENFPVFIVLNNSNYNFDKNNNGEGLDFYHNGVKLNYWVEYWNSSSLRPKAFVWLKMNLSANSVQQVDIHYEGTGISDGKNVFTMFDDFESSDDTIFKKYIFEDNDEWDYDTSTSPFSNPLYNNNMTYSLADYQPPRMITYDTLNSVTTDNIYHPTQGRPYIAEVDLKGKEDGYSSPQMLMGFYGDYNGAYELGYYTAELGGSRDYIYYFTTNNFYGDIPLNEDYLIIEEYYEQYYYSYLADSYILHNDKDWIGVDSGYSPSSDTWYRLKVVLDHVMGDTRVQVATLDDYIYYNNKIYHNYWRYGTYRPRDSYFILGSSNGDNLNNPELYYDNFRVRKYAQFDPYVSGSTLGNNLIYISPPTSSDKYEIGGSNAVFVENPTSPSIVDMLTGLNNSNWGYGITVSSYL</sequence>
<dbReference type="AlphaFoldDB" id="A0A8J7RCL1"/>
<dbReference type="EMBL" id="JAGGMV010000001">
    <property type="protein sequence ID" value="MBP2200762.1"/>
    <property type="molecule type" value="Genomic_DNA"/>
</dbReference>
<evidence type="ECO:0000313" key="2">
    <source>
        <dbReference type="EMBL" id="MBP2200762.1"/>
    </source>
</evidence>
<dbReference type="Proteomes" id="UP000740329">
    <property type="component" value="Unassembled WGS sequence"/>
</dbReference>
<dbReference type="InterPro" id="IPR018765">
    <property type="entry name" value="DUF2341"/>
</dbReference>
<gene>
    <name evidence="2" type="ORF">J3E07_000160</name>
</gene>
<accession>A0A8J7RCL1</accession>
<protein>
    <recommendedName>
        <fullName evidence="1">DUF2341 domain-containing protein</fullName>
    </recommendedName>
</protein>
<organism evidence="2 3">
    <name type="scientific">Methanococcus voltae</name>
    <dbReference type="NCBI Taxonomy" id="2188"/>
    <lineage>
        <taxon>Archaea</taxon>
        <taxon>Methanobacteriati</taxon>
        <taxon>Methanobacteriota</taxon>
        <taxon>Methanomada group</taxon>
        <taxon>Methanococci</taxon>
        <taxon>Methanococcales</taxon>
        <taxon>Methanococcaceae</taxon>
        <taxon>Methanococcus</taxon>
    </lineage>
</organism>
<dbReference type="Pfam" id="PF10102">
    <property type="entry name" value="DUF2341"/>
    <property type="match status" value="1"/>
</dbReference>
<evidence type="ECO:0000313" key="3">
    <source>
        <dbReference type="Proteomes" id="UP000740329"/>
    </source>
</evidence>
<dbReference type="RefSeq" id="WP_209590142.1">
    <property type="nucleotide sequence ID" value="NZ_JAGGMV010000001.1"/>
</dbReference>
<evidence type="ECO:0000259" key="1">
    <source>
        <dbReference type="Pfam" id="PF10102"/>
    </source>
</evidence>
<comment type="caution">
    <text evidence="2">The sequence shown here is derived from an EMBL/GenBank/DDBJ whole genome shotgun (WGS) entry which is preliminary data.</text>
</comment>
<proteinExistence type="predicted"/>